<dbReference type="Proteomes" id="UP000243507">
    <property type="component" value="Unassembled WGS sequence"/>
</dbReference>
<protein>
    <submittedName>
        <fullName evidence="2">Uncharacterized protein</fullName>
    </submittedName>
</protein>
<keyword evidence="1" id="KW-0472">Membrane</keyword>
<comment type="caution">
    <text evidence="2">The sequence shown here is derived from an EMBL/GenBank/DDBJ whole genome shotgun (WGS) entry which is preliminary data.</text>
</comment>
<keyword evidence="1" id="KW-0812">Transmembrane</keyword>
<dbReference type="EMBL" id="NTJD01000007">
    <property type="protein sequence ID" value="PCD76239.1"/>
    <property type="molecule type" value="Genomic_DNA"/>
</dbReference>
<feature type="transmembrane region" description="Helical" evidence="1">
    <location>
        <begin position="38"/>
        <end position="58"/>
    </location>
</feature>
<evidence type="ECO:0000256" key="1">
    <source>
        <dbReference type="SAM" id="Phobius"/>
    </source>
</evidence>
<feature type="transmembrane region" description="Helical" evidence="1">
    <location>
        <begin position="65"/>
        <end position="84"/>
    </location>
</feature>
<name>A0A2A4CQ25_9RHOB</name>
<accession>A0A2A4CQ25</accession>
<feature type="transmembrane region" description="Helical" evidence="1">
    <location>
        <begin position="7"/>
        <end position="26"/>
    </location>
</feature>
<sequence>MTAKKRYLLTVAAVLVFFGLILNLPALSGDSAIAGAKISEGVGLGISVLIMSCIGLAYRKDKPKGFMVAAVIISALLIIQRFALPIS</sequence>
<keyword evidence="1" id="KW-1133">Transmembrane helix</keyword>
<dbReference type="AlphaFoldDB" id="A0A2A4CQ25"/>
<organism evidence="2 3">
    <name type="scientific">Pseudothioclava arenosa</name>
    <dbReference type="NCBI Taxonomy" id="1795308"/>
    <lineage>
        <taxon>Bacteria</taxon>
        <taxon>Pseudomonadati</taxon>
        <taxon>Pseudomonadota</taxon>
        <taxon>Alphaproteobacteria</taxon>
        <taxon>Rhodobacterales</taxon>
        <taxon>Paracoccaceae</taxon>
        <taxon>Pseudothioclava</taxon>
    </lineage>
</organism>
<evidence type="ECO:0000313" key="3">
    <source>
        <dbReference type="Proteomes" id="UP000243507"/>
    </source>
</evidence>
<keyword evidence="3" id="KW-1185">Reference proteome</keyword>
<reference evidence="2 3" key="1">
    <citation type="submission" date="2017-09" db="EMBL/GenBank/DDBJ databases">
        <title>A multilocus sequence analysis scheme for characterization of bacteria in the genus Thioclava.</title>
        <authorList>
            <person name="Liu Y."/>
            <person name="Shao Z."/>
        </authorList>
    </citation>
    <scope>NUCLEOTIDE SEQUENCE [LARGE SCALE GENOMIC DNA]</scope>
    <source>
        <strain evidence="2 3">CAU 1312</strain>
    </source>
</reference>
<gene>
    <name evidence="2" type="ORF">CLN94_10465</name>
</gene>
<proteinExistence type="predicted"/>
<evidence type="ECO:0000313" key="2">
    <source>
        <dbReference type="EMBL" id="PCD76239.1"/>
    </source>
</evidence>